<dbReference type="AlphaFoldDB" id="A0A411YWX7"/>
<feature type="non-terminal residue" evidence="1">
    <location>
        <position position="92"/>
    </location>
</feature>
<dbReference type="Proteomes" id="UP000284547">
    <property type="component" value="Unassembled WGS sequence"/>
</dbReference>
<dbReference type="EMBL" id="QWEY01000018">
    <property type="protein sequence ID" value="RGP35249.1"/>
    <property type="molecule type" value="Genomic_DNA"/>
</dbReference>
<dbReference type="RefSeq" id="WP_233517224.1">
    <property type="nucleotide sequence ID" value="NZ_QWEY01000018.1"/>
</dbReference>
<comment type="caution">
    <text evidence="1">The sequence shown here is derived from an EMBL/GenBank/DDBJ whole genome shotgun (WGS) entry which is preliminary data.</text>
</comment>
<protein>
    <submittedName>
        <fullName evidence="1">Uncharacterized protein</fullName>
    </submittedName>
</protein>
<accession>A0A411YWX7</accession>
<evidence type="ECO:0000313" key="2">
    <source>
        <dbReference type="Proteomes" id="UP000284547"/>
    </source>
</evidence>
<name>A0A411YWX7_9RHOB</name>
<reference evidence="1 2" key="1">
    <citation type="submission" date="2018-08" db="EMBL/GenBank/DDBJ databases">
        <title>Flavobacterium tibetense sp. nov., isolated from a wetland YonghuCo on Tibetan Plateau.</title>
        <authorList>
            <person name="Phurbu D."/>
            <person name="Lu H."/>
            <person name="Xing P."/>
        </authorList>
    </citation>
    <scope>NUCLEOTIDE SEQUENCE [LARGE SCALE GENOMIC DNA]</scope>
    <source>
        <strain evidence="1 2">DJC</strain>
    </source>
</reference>
<gene>
    <name evidence="1" type="ORF">D1012_20760</name>
</gene>
<evidence type="ECO:0000313" key="1">
    <source>
        <dbReference type="EMBL" id="RGP35249.1"/>
    </source>
</evidence>
<sequence>MASDNGLAGGNPALCNSWFDCNRHKEAAIYSLEVPELSQVQIECVLPERNVVTKIMSPRFIKVEMSFLDSIGVWRGRVETSHIGGLSRHLRG</sequence>
<proteinExistence type="predicted"/>
<keyword evidence="2" id="KW-1185">Reference proteome</keyword>
<organism evidence="1 2">
    <name type="scientific">Pseudotabrizicola alkalilacus</name>
    <dbReference type="NCBI Taxonomy" id="2305252"/>
    <lineage>
        <taxon>Bacteria</taxon>
        <taxon>Pseudomonadati</taxon>
        <taxon>Pseudomonadota</taxon>
        <taxon>Alphaproteobacteria</taxon>
        <taxon>Rhodobacterales</taxon>
        <taxon>Paracoccaceae</taxon>
        <taxon>Pseudotabrizicola</taxon>
    </lineage>
</organism>